<dbReference type="Pfam" id="PF00331">
    <property type="entry name" value="Glyco_hydro_10"/>
    <property type="match status" value="1"/>
</dbReference>
<evidence type="ECO:0000256" key="9">
    <source>
        <dbReference type="RuleBase" id="RU361174"/>
    </source>
</evidence>
<dbReference type="GO" id="GO:0031176">
    <property type="term" value="F:endo-1,4-beta-xylanase activity"/>
    <property type="evidence" value="ECO:0007669"/>
    <property type="project" value="UniProtKB-EC"/>
</dbReference>
<sequence>MIPVLCVHSLIHPSFLMSLSGRHFGTATDDIKFHDEKYMSILNDTAEFGWITTENQFKWGRTQPEQGVWNFSAVNLVVNQALSHGQQIRGHCLIWHIEQPTWLEIGDWTAQELDEIMEEHINKSMTPYVGKVAAWDVVNEVIADEPRGEMRTSFWYNIMGAEYIDKAYHHAHAVDPAAKLWINDYWVEEAGPKADGYYNLIDGMLSRGVPLHGVGFQCHFSVGRLPDEDDLRTNMQRFADLGVKIAMLEIDIRIDLPVTAEKLEQQATDYAVLARVCMNIDGCVGQTVWDFSDTWNWLPEGSTQGAAVLWNTDYERKPAYYSTIEQLQQVDQLYDVRMYSEGA</sequence>
<comment type="caution">
    <text evidence="11">The sequence shown here is derived from an EMBL/GenBank/DDBJ whole genome shotgun (WGS) entry which is preliminary data.</text>
</comment>
<keyword evidence="6 9" id="KW-0119">Carbohydrate metabolism</keyword>
<evidence type="ECO:0000256" key="3">
    <source>
        <dbReference type="ARBA" id="ARBA00022651"/>
    </source>
</evidence>
<evidence type="ECO:0000256" key="5">
    <source>
        <dbReference type="ARBA" id="ARBA00022801"/>
    </source>
</evidence>
<evidence type="ECO:0000313" key="12">
    <source>
        <dbReference type="Proteomes" id="UP000813444"/>
    </source>
</evidence>
<keyword evidence="4" id="KW-0732">Signal</keyword>
<feature type="domain" description="GH10" evidence="10">
    <location>
        <begin position="13"/>
        <end position="326"/>
    </location>
</feature>
<evidence type="ECO:0000256" key="2">
    <source>
        <dbReference type="ARBA" id="ARBA00007495"/>
    </source>
</evidence>
<evidence type="ECO:0000313" key="11">
    <source>
        <dbReference type="EMBL" id="KAH7313935.1"/>
    </source>
</evidence>
<dbReference type="EMBL" id="JAGPNK010000009">
    <property type="protein sequence ID" value="KAH7313935.1"/>
    <property type="molecule type" value="Genomic_DNA"/>
</dbReference>
<evidence type="ECO:0000256" key="1">
    <source>
        <dbReference type="ARBA" id="ARBA00000681"/>
    </source>
</evidence>
<dbReference type="SMART" id="SM00633">
    <property type="entry name" value="Glyco_10"/>
    <property type="match status" value="1"/>
</dbReference>
<dbReference type="PROSITE" id="PS51760">
    <property type="entry name" value="GH10_2"/>
    <property type="match status" value="1"/>
</dbReference>
<gene>
    <name evidence="11" type="ORF">B0I35DRAFT_452168</name>
</gene>
<evidence type="ECO:0000256" key="4">
    <source>
        <dbReference type="ARBA" id="ARBA00022729"/>
    </source>
</evidence>
<dbReference type="InterPro" id="IPR001000">
    <property type="entry name" value="GH10_dom"/>
</dbReference>
<comment type="similarity">
    <text evidence="2 9">Belongs to the glycosyl hydrolase 10 (cellulase F) family.</text>
</comment>
<dbReference type="PANTHER" id="PTHR31490">
    <property type="entry name" value="GLYCOSYL HYDROLASE"/>
    <property type="match status" value="1"/>
</dbReference>
<accession>A0A8K0WPD7</accession>
<protein>
    <recommendedName>
        <fullName evidence="9">Beta-xylanase</fullName>
        <ecNumber evidence="9">3.2.1.8</ecNumber>
    </recommendedName>
</protein>
<dbReference type="AlphaFoldDB" id="A0A8K0WPD7"/>
<organism evidence="11 12">
    <name type="scientific">Stachybotrys elegans</name>
    <dbReference type="NCBI Taxonomy" id="80388"/>
    <lineage>
        <taxon>Eukaryota</taxon>
        <taxon>Fungi</taxon>
        <taxon>Dikarya</taxon>
        <taxon>Ascomycota</taxon>
        <taxon>Pezizomycotina</taxon>
        <taxon>Sordariomycetes</taxon>
        <taxon>Hypocreomycetidae</taxon>
        <taxon>Hypocreales</taxon>
        <taxon>Stachybotryaceae</taxon>
        <taxon>Stachybotrys</taxon>
    </lineage>
</organism>
<reference evidence="11" key="1">
    <citation type="journal article" date="2021" name="Nat. Commun.">
        <title>Genetic determinants of endophytism in the Arabidopsis root mycobiome.</title>
        <authorList>
            <person name="Mesny F."/>
            <person name="Miyauchi S."/>
            <person name="Thiergart T."/>
            <person name="Pickel B."/>
            <person name="Atanasova L."/>
            <person name="Karlsson M."/>
            <person name="Huettel B."/>
            <person name="Barry K.W."/>
            <person name="Haridas S."/>
            <person name="Chen C."/>
            <person name="Bauer D."/>
            <person name="Andreopoulos W."/>
            <person name="Pangilinan J."/>
            <person name="LaButti K."/>
            <person name="Riley R."/>
            <person name="Lipzen A."/>
            <person name="Clum A."/>
            <person name="Drula E."/>
            <person name="Henrissat B."/>
            <person name="Kohler A."/>
            <person name="Grigoriev I.V."/>
            <person name="Martin F.M."/>
            <person name="Hacquard S."/>
        </authorList>
    </citation>
    <scope>NUCLEOTIDE SEQUENCE</scope>
    <source>
        <strain evidence="11">MPI-CAGE-CH-0235</strain>
    </source>
</reference>
<keyword evidence="5 9" id="KW-0378">Hydrolase</keyword>
<evidence type="ECO:0000256" key="8">
    <source>
        <dbReference type="ARBA" id="ARBA00023326"/>
    </source>
</evidence>
<keyword evidence="3 11" id="KW-0858">Xylan degradation</keyword>
<proteinExistence type="inferred from homology"/>
<evidence type="ECO:0000256" key="6">
    <source>
        <dbReference type="ARBA" id="ARBA00023277"/>
    </source>
</evidence>
<dbReference type="Gene3D" id="3.20.20.80">
    <property type="entry name" value="Glycosidases"/>
    <property type="match status" value="1"/>
</dbReference>
<keyword evidence="12" id="KW-1185">Reference proteome</keyword>
<dbReference type="OrthoDB" id="3055998at2759"/>
<keyword evidence="7 9" id="KW-0326">Glycosidase</keyword>
<dbReference type="InterPro" id="IPR044846">
    <property type="entry name" value="GH10"/>
</dbReference>
<dbReference type="SUPFAM" id="SSF51445">
    <property type="entry name" value="(Trans)glycosidases"/>
    <property type="match status" value="1"/>
</dbReference>
<dbReference type="EC" id="3.2.1.8" evidence="9"/>
<comment type="catalytic activity">
    <reaction evidence="1 9">
        <text>Endohydrolysis of (1-&gt;4)-beta-D-xylosidic linkages in xylans.</text>
        <dbReference type="EC" id="3.2.1.8"/>
    </reaction>
</comment>
<dbReference type="GO" id="GO:0045493">
    <property type="term" value="P:xylan catabolic process"/>
    <property type="evidence" value="ECO:0007669"/>
    <property type="project" value="UniProtKB-KW"/>
</dbReference>
<name>A0A8K0WPD7_9HYPO</name>
<dbReference type="Proteomes" id="UP000813444">
    <property type="component" value="Unassembled WGS sequence"/>
</dbReference>
<evidence type="ECO:0000256" key="7">
    <source>
        <dbReference type="ARBA" id="ARBA00023295"/>
    </source>
</evidence>
<dbReference type="PRINTS" id="PR00134">
    <property type="entry name" value="GLHYDRLASE10"/>
</dbReference>
<dbReference type="InterPro" id="IPR017853">
    <property type="entry name" value="GH"/>
</dbReference>
<dbReference type="PANTHER" id="PTHR31490:SF88">
    <property type="entry name" value="BETA-XYLANASE"/>
    <property type="match status" value="1"/>
</dbReference>
<evidence type="ECO:0000259" key="10">
    <source>
        <dbReference type="PROSITE" id="PS51760"/>
    </source>
</evidence>
<keyword evidence="8 9" id="KW-0624">Polysaccharide degradation</keyword>